<dbReference type="CDD" id="cd06828">
    <property type="entry name" value="PLPDE_III_DapDC"/>
    <property type="match status" value="1"/>
</dbReference>
<dbReference type="PRINTS" id="PR01179">
    <property type="entry name" value="ODADCRBXLASE"/>
</dbReference>
<keyword evidence="5" id="KW-0028">Amino-acid biosynthesis</keyword>
<dbReference type="AlphaFoldDB" id="A0AAJ4GCN9"/>
<keyword evidence="2 5" id="KW-0210">Decarboxylase</keyword>
<evidence type="ECO:0000256" key="7">
    <source>
        <dbReference type="PIRSR" id="PIRSR600183-50"/>
    </source>
</evidence>
<dbReference type="Gene3D" id="2.40.37.10">
    <property type="entry name" value="Lyase, Ornithine Decarboxylase, Chain A, domain 1"/>
    <property type="match status" value="1"/>
</dbReference>
<dbReference type="Gene3D" id="3.20.20.10">
    <property type="entry name" value="Alanine racemase"/>
    <property type="match status" value="1"/>
</dbReference>
<reference evidence="11 12" key="1">
    <citation type="submission" date="2020-02" db="EMBL/GenBank/DDBJ databases">
        <title>Parallel evolution in the integration of a co-obligate aphid symbiosis.</title>
        <authorList>
            <person name="Monnin D."/>
            <person name="Jackson R."/>
            <person name="Kiers E.T."/>
            <person name="Bunker M."/>
            <person name="Ellers J."/>
            <person name="Henry L.M."/>
        </authorList>
    </citation>
    <scope>NUCLEOTIDE SEQUENCE [LARGE SCALE GENOMIC DNA]</scope>
    <source>
        <strain evidence="11">AURT-53B</strain>
    </source>
</reference>
<dbReference type="PRINTS" id="PR01181">
    <property type="entry name" value="DAPDCRBXLASE"/>
</dbReference>
<dbReference type="PANTHER" id="PTHR43727">
    <property type="entry name" value="DIAMINOPIMELATE DECARBOXYLASE"/>
    <property type="match status" value="1"/>
</dbReference>
<dbReference type="GO" id="GO:0008836">
    <property type="term" value="F:diaminopimelate decarboxylase activity"/>
    <property type="evidence" value="ECO:0007669"/>
    <property type="project" value="UniProtKB-UniRule"/>
</dbReference>
<evidence type="ECO:0000256" key="5">
    <source>
        <dbReference type="HAMAP-Rule" id="MF_02120"/>
    </source>
</evidence>
<dbReference type="InterPro" id="IPR009006">
    <property type="entry name" value="Ala_racemase/Decarboxylase_C"/>
</dbReference>
<evidence type="ECO:0000259" key="10">
    <source>
        <dbReference type="Pfam" id="PF02784"/>
    </source>
</evidence>
<comment type="catalytic activity">
    <reaction evidence="5 8">
        <text>meso-2,6-diaminopimelate + H(+) = L-lysine + CO2</text>
        <dbReference type="Rhea" id="RHEA:15101"/>
        <dbReference type="ChEBI" id="CHEBI:15378"/>
        <dbReference type="ChEBI" id="CHEBI:16526"/>
        <dbReference type="ChEBI" id="CHEBI:32551"/>
        <dbReference type="ChEBI" id="CHEBI:57791"/>
        <dbReference type="EC" id="4.1.1.20"/>
    </reaction>
</comment>
<evidence type="ECO:0000256" key="2">
    <source>
        <dbReference type="ARBA" id="ARBA00022793"/>
    </source>
</evidence>
<feature type="binding site" evidence="5">
    <location>
        <position position="374"/>
    </location>
    <ligand>
        <name>substrate</name>
    </ligand>
</feature>
<dbReference type="GO" id="GO:0030170">
    <property type="term" value="F:pyridoxal phosphate binding"/>
    <property type="evidence" value="ECO:0007669"/>
    <property type="project" value="UniProtKB-UniRule"/>
</dbReference>
<feature type="binding site" evidence="5">
    <location>
        <position position="339"/>
    </location>
    <ligand>
        <name>substrate</name>
    </ligand>
</feature>
<feature type="active site" description="Proton donor" evidence="7">
    <location>
        <position position="338"/>
    </location>
</feature>
<protein>
    <recommendedName>
        <fullName evidence="5 6">Diaminopimelate decarboxylase</fullName>
        <shortName evidence="5">DAP decarboxylase</shortName>
        <shortName evidence="5">DAPDC</shortName>
        <ecNumber evidence="5 6">4.1.1.20</ecNumber>
    </recommendedName>
</protein>
<dbReference type="GO" id="GO:0009089">
    <property type="term" value="P:lysine biosynthetic process via diaminopimelate"/>
    <property type="evidence" value="ECO:0007669"/>
    <property type="project" value="UniProtKB-UniRule"/>
</dbReference>
<dbReference type="InterPro" id="IPR022657">
    <property type="entry name" value="De-COase2_CS"/>
</dbReference>
<dbReference type="PANTHER" id="PTHR43727:SF2">
    <property type="entry name" value="GROUP IV DECARBOXYLASE"/>
    <property type="match status" value="1"/>
</dbReference>
<sequence length="415" mass="47146">MPQLINTTTSNLNIKNIKYLIQKYQSPFWVYDANIIYKKIQLLKQFDIIRFAQKACSNTHILKLMRKNNLKVDAVSLGEIQRALAAGFQKNSDEIIFTADLFDQETLSKIIKYNIPVNAGSLDMLKQLGSFSPGHHIWLRINPKFGYGHSKKTNTGGENSKHGIWDPNLAIPIIKKYSLKLIGLHMHIGSGVNYEHLKKVCHAMTQSAIQINEKIMFISAGGGLPIPYKCNEKPINIKKYFTLWDQARNKISQFLKTPIQLEIEPGRFLVAESGVLVSQVRAIKKMGNKNFVLIDAGFNDLMRPTMYGSYHHISVIPSNNRKINEYKTIETVIGGPLCESGDIFTQKEGGNIETRKLPLMQIGDYLIFHDTGAYGASMSSNYNTRPLIQEILIENNTFKTIRRRQTIEELLSLEQ</sequence>
<feature type="modified residue" description="N6-(pyridoxal phosphate)lysine" evidence="5 7">
    <location>
        <position position="54"/>
    </location>
</feature>
<organism evidence="11 12">
    <name type="scientific">Buchnera aphidicola</name>
    <name type="common">Aphis urticata</name>
    <dbReference type="NCBI Taxonomy" id="2708353"/>
    <lineage>
        <taxon>Bacteria</taxon>
        <taxon>Pseudomonadati</taxon>
        <taxon>Pseudomonadota</taxon>
        <taxon>Gammaproteobacteria</taxon>
        <taxon>Enterobacterales</taxon>
        <taxon>Erwiniaceae</taxon>
        <taxon>Buchnera</taxon>
    </lineage>
</organism>
<keyword evidence="5 8" id="KW-0457">Lysine biosynthesis</keyword>
<feature type="binding site" evidence="5">
    <location>
        <position position="267"/>
    </location>
    <ligand>
        <name>substrate</name>
    </ligand>
</feature>
<dbReference type="SUPFAM" id="SSF50621">
    <property type="entry name" value="Alanine racemase C-terminal domain-like"/>
    <property type="match status" value="1"/>
</dbReference>
<evidence type="ECO:0000256" key="8">
    <source>
        <dbReference type="RuleBase" id="RU003738"/>
    </source>
</evidence>
<evidence type="ECO:0000259" key="9">
    <source>
        <dbReference type="Pfam" id="PF00278"/>
    </source>
</evidence>
<dbReference type="EMBL" id="CP048744">
    <property type="protein sequence ID" value="QIQ41445.1"/>
    <property type="molecule type" value="Genomic_DNA"/>
</dbReference>
<dbReference type="Pfam" id="PF02784">
    <property type="entry name" value="Orn_Arg_deC_N"/>
    <property type="match status" value="1"/>
</dbReference>
<evidence type="ECO:0000256" key="3">
    <source>
        <dbReference type="ARBA" id="ARBA00022898"/>
    </source>
</evidence>
<evidence type="ECO:0000313" key="11">
    <source>
        <dbReference type="EMBL" id="QIQ41445.1"/>
    </source>
</evidence>
<dbReference type="SUPFAM" id="SSF51419">
    <property type="entry name" value="PLP-binding barrel"/>
    <property type="match status" value="1"/>
</dbReference>
<accession>A0AAJ4GCN9</accession>
<feature type="binding site" evidence="5">
    <location>
        <position position="307"/>
    </location>
    <ligand>
        <name>substrate</name>
    </ligand>
</feature>
<feature type="binding site" evidence="5">
    <location>
        <position position="303"/>
    </location>
    <ligand>
        <name>substrate</name>
    </ligand>
</feature>
<feature type="binding site" evidence="5">
    <location>
        <position position="374"/>
    </location>
    <ligand>
        <name>pyridoxal 5'-phosphate</name>
        <dbReference type="ChEBI" id="CHEBI:597326"/>
    </ligand>
</feature>
<evidence type="ECO:0000256" key="6">
    <source>
        <dbReference type="NCBIfam" id="TIGR01048"/>
    </source>
</evidence>
<dbReference type="InterPro" id="IPR029066">
    <property type="entry name" value="PLP-binding_barrel"/>
</dbReference>
<feature type="domain" description="Orn/DAP/Arg decarboxylase 2 C-terminal" evidence="9">
    <location>
        <begin position="28"/>
        <end position="372"/>
    </location>
</feature>
<dbReference type="InterPro" id="IPR002986">
    <property type="entry name" value="DAP_deCOOHase_LysA"/>
</dbReference>
<dbReference type="InterPro" id="IPR000183">
    <property type="entry name" value="Orn/DAP/Arg_de-COase"/>
</dbReference>
<dbReference type="Proteomes" id="UP000502374">
    <property type="component" value="Chromosome"/>
</dbReference>
<dbReference type="NCBIfam" id="TIGR01048">
    <property type="entry name" value="lysA"/>
    <property type="match status" value="1"/>
</dbReference>
<dbReference type="EC" id="4.1.1.20" evidence="5 6"/>
<evidence type="ECO:0000313" key="12">
    <source>
        <dbReference type="Proteomes" id="UP000502374"/>
    </source>
</evidence>
<gene>
    <name evidence="5 11" type="primary">lysA</name>
    <name evidence="11" type="ORF">G4B00_02200</name>
</gene>
<feature type="binding site" evidence="5">
    <location>
        <position position="223"/>
    </location>
    <ligand>
        <name>pyridoxal 5'-phosphate</name>
        <dbReference type="ChEBI" id="CHEBI:597326"/>
    </ligand>
</feature>
<comment type="similarity">
    <text evidence="5">Belongs to the Orn/Lys/Arg decarboxylase class-II family. LysA subfamily.</text>
</comment>
<keyword evidence="4 5" id="KW-0456">Lyase</keyword>
<evidence type="ECO:0000256" key="1">
    <source>
        <dbReference type="ARBA" id="ARBA00001933"/>
    </source>
</evidence>
<comment type="function">
    <text evidence="5">Specifically catalyzes the decarboxylation of meso-diaminopimelate (meso-DAP) to L-lysine.</text>
</comment>
<dbReference type="PROSITE" id="PS00879">
    <property type="entry name" value="ODR_DC_2_2"/>
    <property type="match status" value="1"/>
</dbReference>
<feature type="domain" description="Orn/DAP/Arg decarboxylase 2 N-terminal" evidence="10">
    <location>
        <begin position="38"/>
        <end position="271"/>
    </location>
</feature>
<dbReference type="Pfam" id="PF00278">
    <property type="entry name" value="Orn_DAP_Arg_deC"/>
    <property type="match status" value="1"/>
</dbReference>
<dbReference type="InterPro" id="IPR022643">
    <property type="entry name" value="De-COase2_C"/>
</dbReference>
<name>A0AAJ4GCN9_9GAMM</name>
<keyword evidence="3 5" id="KW-0663">Pyridoxal phosphate</keyword>
<proteinExistence type="inferred from homology"/>
<dbReference type="HAMAP" id="MF_02120">
    <property type="entry name" value="LysA"/>
    <property type="match status" value="1"/>
</dbReference>
<comment type="subunit">
    <text evidence="5">Homodimer.</text>
</comment>
<dbReference type="InterPro" id="IPR022644">
    <property type="entry name" value="De-COase2_N"/>
</dbReference>
<evidence type="ECO:0000256" key="4">
    <source>
        <dbReference type="ARBA" id="ARBA00023239"/>
    </source>
</evidence>
<feature type="binding site" evidence="5">
    <location>
        <begin position="264"/>
        <end position="267"/>
    </location>
    <ligand>
        <name>pyridoxal 5'-phosphate</name>
        <dbReference type="ChEBI" id="CHEBI:597326"/>
    </ligand>
</feature>
<comment type="cofactor">
    <cofactor evidence="1 5 7 8">
        <name>pyridoxal 5'-phosphate</name>
        <dbReference type="ChEBI" id="CHEBI:597326"/>
    </cofactor>
</comment>
<comment type="pathway">
    <text evidence="5 8">Amino-acid biosynthesis; L-lysine biosynthesis via DAP pathway; L-lysine from DL-2,6-diaminopimelate: step 1/1.</text>
</comment>